<protein>
    <submittedName>
        <fullName evidence="2">Uncharacterized protein</fullName>
    </submittedName>
</protein>
<gene>
    <name evidence="2" type="ORF">ZT3D7_G11688</name>
</gene>
<evidence type="ECO:0000256" key="1">
    <source>
        <dbReference type="SAM" id="MobiDB-lite"/>
    </source>
</evidence>
<evidence type="ECO:0000313" key="3">
    <source>
        <dbReference type="Proteomes" id="UP000215127"/>
    </source>
</evidence>
<evidence type="ECO:0000313" key="2">
    <source>
        <dbReference type="EMBL" id="SMQ56533.1"/>
    </source>
</evidence>
<dbReference type="AlphaFoldDB" id="A0A1X7SA36"/>
<keyword evidence="3" id="KW-1185">Reference proteome</keyword>
<accession>A0A1X7SA36</accession>
<feature type="compositionally biased region" description="Basic and acidic residues" evidence="1">
    <location>
        <begin position="227"/>
        <end position="239"/>
    </location>
</feature>
<feature type="region of interest" description="Disordered" evidence="1">
    <location>
        <begin position="1"/>
        <end position="23"/>
    </location>
</feature>
<proteinExistence type="predicted"/>
<dbReference type="Proteomes" id="UP000215127">
    <property type="component" value="Chromosome 20"/>
</dbReference>
<feature type="compositionally biased region" description="Basic and acidic residues" evidence="1">
    <location>
        <begin position="208"/>
        <end position="220"/>
    </location>
</feature>
<organism evidence="2 3">
    <name type="scientific">Zymoseptoria tritici (strain ST99CH_3D7)</name>
    <dbReference type="NCBI Taxonomy" id="1276538"/>
    <lineage>
        <taxon>Eukaryota</taxon>
        <taxon>Fungi</taxon>
        <taxon>Dikarya</taxon>
        <taxon>Ascomycota</taxon>
        <taxon>Pezizomycotina</taxon>
        <taxon>Dothideomycetes</taxon>
        <taxon>Dothideomycetidae</taxon>
        <taxon>Mycosphaerellales</taxon>
        <taxon>Mycosphaerellaceae</taxon>
        <taxon>Zymoseptoria</taxon>
    </lineage>
</organism>
<feature type="region of interest" description="Disordered" evidence="1">
    <location>
        <begin position="407"/>
        <end position="457"/>
    </location>
</feature>
<name>A0A1X7SA36_ZYMT9</name>
<feature type="compositionally biased region" description="Basic and acidic residues" evidence="1">
    <location>
        <begin position="252"/>
        <end position="320"/>
    </location>
</feature>
<feature type="region of interest" description="Disordered" evidence="1">
    <location>
        <begin position="191"/>
        <end position="356"/>
    </location>
</feature>
<sequence>MARLNTRKTLSLSPHSRQPPSPSALQQLISIAATSNDGKAALEAYRRLRNAQPISSVESSIAHALPPKTTEELIHHFETIYFTSHGSDRNLKTRVMWLLSDACPWQKDLHDFLGIYALFGHTGVTRKFLEAFRKLAELRSSDNHSLSLTRALQLLYRASNDRKSSRAGVRGVSHSAEWTPTDCKRAGELAVAEDQMHWPGKAKGTAPSKERGSDEQEHGQKPMMHGCDGEEHGQEDGGHHGVGQEAGQVRHGRSDHEEEDGQHSIDGQDHGEEEAGQKYSGRRDSGQDNHQDEQHHSDEDEEHRGDESGARQSNGRDRCSTESAPPPERGRAHRLGHLDDRSSTSGSLSHGTWSPPAEDLDDHDVYAFGFGSEPAAWHLHSDAEILVDNTDTDTNILSFDQRHQHSLQTTAKPSSVHQTTRPFDALDLRPPEDPSSDMLHKRLRPRSPSGDGENKHIGTTAKFWNQHRSCSQRLRLARNVMTSFCHPRDSLVTGDMLAPAADSLLEDSIAVQHNTADSLFFTVLGSVACPAPSGTRYWFVADVEMSALQATVYTRAPAEASSSISDLIAQLHSRPETLEIISKSPPNVADEVESADFISCLATATTIVAGGVPDETLLLSTPLWTTAFQACLVLQPQRRCSHLVEEFSLLADNELSYAYKRRKLDIPSKEQTTMQHAINAFRREMEELSAQISCIEAYVPQARHIQYCAATALEKSSPISDTLAAEVEHFQSEITNAKARMEKAESGSGQHAAAARTLHLLERELKALQPALPSQTNLPYVKTWADMVVGECERRLKEKKESREGARQEMRDIVSG</sequence>
<dbReference type="EMBL" id="LT853708">
    <property type="protein sequence ID" value="SMQ56533.1"/>
    <property type="molecule type" value="Genomic_DNA"/>
</dbReference>
<feature type="compositionally biased region" description="Polar residues" evidence="1">
    <location>
        <begin position="343"/>
        <end position="352"/>
    </location>
</feature>
<feature type="compositionally biased region" description="Polar residues" evidence="1">
    <location>
        <begin position="407"/>
        <end position="421"/>
    </location>
</feature>
<feature type="compositionally biased region" description="Polar residues" evidence="1">
    <location>
        <begin position="7"/>
        <end position="16"/>
    </location>
</feature>
<reference evidence="2 3" key="1">
    <citation type="submission" date="2016-06" db="EMBL/GenBank/DDBJ databases">
        <authorList>
            <person name="Kjaerup R.B."/>
            <person name="Dalgaard T.S."/>
            <person name="Juul-Madsen H.R."/>
        </authorList>
    </citation>
    <scope>NUCLEOTIDE SEQUENCE [LARGE SCALE GENOMIC DNA]</scope>
</reference>